<dbReference type="InterPro" id="IPR000326">
    <property type="entry name" value="PAP2/HPO"/>
</dbReference>
<feature type="transmembrane region" description="Helical" evidence="1">
    <location>
        <begin position="52"/>
        <end position="75"/>
    </location>
</feature>
<name>A0A2W5HCF9_9SPHI</name>
<protein>
    <recommendedName>
        <fullName evidence="2">Phosphatidic acid phosphatase type 2/haloperoxidase domain-containing protein</fullName>
    </recommendedName>
</protein>
<keyword evidence="1" id="KW-0472">Membrane</keyword>
<keyword evidence="1" id="KW-0812">Transmembrane</keyword>
<dbReference type="EMBL" id="QFOI01000033">
    <property type="protein sequence ID" value="PZP51369.1"/>
    <property type="molecule type" value="Genomic_DNA"/>
</dbReference>
<proteinExistence type="predicted"/>
<accession>A0A2W5HCF9</accession>
<organism evidence="3 4">
    <name type="scientific">Pseudopedobacter saltans</name>
    <dbReference type="NCBI Taxonomy" id="151895"/>
    <lineage>
        <taxon>Bacteria</taxon>
        <taxon>Pseudomonadati</taxon>
        <taxon>Bacteroidota</taxon>
        <taxon>Sphingobacteriia</taxon>
        <taxon>Sphingobacteriales</taxon>
        <taxon>Sphingobacteriaceae</taxon>
        <taxon>Pseudopedobacter</taxon>
    </lineage>
</organism>
<dbReference type="Pfam" id="PF01569">
    <property type="entry name" value="PAP2"/>
    <property type="match status" value="1"/>
</dbReference>
<evidence type="ECO:0000313" key="3">
    <source>
        <dbReference type="EMBL" id="PZP51369.1"/>
    </source>
</evidence>
<dbReference type="PANTHER" id="PTHR14969">
    <property type="entry name" value="SPHINGOSINE-1-PHOSPHATE PHOSPHOHYDROLASE"/>
    <property type="match status" value="1"/>
</dbReference>
<keyword evidence="1" id="KW-1133">Transmembrane helix</keyword>
<evidence type="ECO:0000256" key="1">
    <source>
        <dbReference type="SAM" id="Phobius"/>
    </source>
</evidence>
<dbReference type="Proteomes" id="UP000249645">
    <property type="component" value="Unassembled WGS sequence"/>
</dbReference>
<evidence type="ECO:0000313" key="4">
    <source>
        <dbReference type="Proteomes" id="UP000249645"/>
    </source>
</evidence>
<feature type="transmembrane region" description="Helical" evidence="1">
    <location>
        <begin position="157"/>
        <end position="175"/>
    </location>
</feature>
<feature type="transmembrane region" description="Helical" evidence="1">
    <location>
        <begin position="12"/>
        <end position="32"/>
    </location>
</feature>
<dbReference type="PANTHER" id="PTHR14969:SF13">
    <property type="entry name" value="AT30094P"/>
    <property type="match status" value="1"/>
</dbReference>
<feature type="domain" description="Phosphatidic acid phosphatase type 2/haloperoxidase" evidence="2">
    <location>
        <begin position="82"/>
        <end position="198"/>
    </location>
</feature>
<comment type="caution">
    <text evidence="3">The sequence shown here is derived from an EMBL/GenBank/DDBJ whole genome shotgun (WGS) entry which is preliminary data.</text>
</comment>
<dbReference type="InterPro" id="IPR036938">
    <property type="entry name" value="PAP2/HPO_sf"/>
</dbReference>
<dbReference type="Gene3D" id="1.20.144.10">
    <property type="entry name" value="Phosphatidic acid phosphatase type 2/haloperoxidase"/>
    <property type="match status" value="1"/>
</dbReference>
<reference evidence="3 4" key="1">
    <citation type="submission" date="2017-11" db="EMBL/GenBank/DDBJ databases">
        <title>Infants hospitalized years apart are colonized by the same room-sourced microbial strains.</title>
        <authorList>
            <person name="Brooks B."/>
            <person name="Olm M.R."/>
            <person name="Firek B.A."/>
            <person name="Baker R."/>
            <person name="Thomas B.C."/>
            <person name="Morowitz M.J."/>
            <person name="Banfield J.F."/>
        </authorList>
    </citation>
    <scope>NUCLEOTIDE SEQUENCE [LARGE SCALE GENOMIC DNA]</scope>
    <source>
        <strain evidence="3">S2_009_000_R2_76</strain>
    </source>
</reference>
<feature type="transmembrane region" description="Helical" evidence="1">
    <location>
        <begin position="82"/>
        <end position="102"/>
    </location>
</feature>
<evidence type="ECO:0000259" key="2">
    <source>
        <dbReference type="SMART" id="SM00014"/>
    </source>
</evidence>
<dbReference type="SUPFAM" id="SSF48317">
    <property type="entry name" value="Acid phosphatase/Vanadium-dependent haloperoxidase"/>
    <property type="match status" value="1"/>
</dbReference>
<sequence>MKKHKAILDKISYFLWPYLVIALLLTLVKITFSKKEIYFFINRLHFQLGDYLFPKITELGSSTFALVIVAFLVLFVSYRSAFLLGTAYLFSAAVNFPLKYIFHAARPYVYFEDMHSHMYFVPGVDVLANYYSFPSGHTVCAFTGAVVATYVCEKKQWGIVFLLLAILVGYSRMYMSEHFFEDVFAGSVVGTLLTIIWLRISIRFHFIEKENWKKALIFR</sequence>
<dbReference type="SMART" id="SM00014">
    <property type="entry name" value="acidPPc"/>
    <property type="match status" value="1"/>
</dbReference>
<dbReference type="AlphaFoldDB" id="A0A2W5HCF9"/>
<gene>
    <name evidence="3" type="ORF">DI598_03420</name>
</gene>
<feature type="transmembrane region" description="Helical" evidence="1">
    <location>
        <begin position="187"/>
        <end position="206"/>
    </location>
</feature>
<feature type="transmembrane region" description="Helical" evidence="1">
    <location>
        <begin position="130"/>
        <end position="150"/>
    </location>
</feature>